<dbReference type="Pfam" id="PF01926">
    <property type="entry name" value="MMR_HSR1"/>
    <property type="match status" value="1"/>
</dbReference>
<dbReference type="GO" id="GO:0002098">
    <property type="term" value="P:tRNA wobble uridine modification"/>
    <property type="evidence" value="ECO:0007669"/>
    <property type="project" value="TreeGrafter"/>
</dbReference>
<dbReference type="AlphaFoldDB" id="A0A484ZEX4"/>
<dbReference type="GO" id="GO:0005525">
    <property type="term" value="F:GTP binding"/>
    <property type="evidence" value="ECO:0007669"/>
    <property type="project" value="InterPro"/>
</dbReference>
<dbReference type="SUPFAM" id="SSF52540">
    <property type="entry name" value="P-loop containing nucleoside triphosphate hydrolases"/>
    <property type="match status" value="1"/>
</dbReference>
<accession>A0A484ZEX4</accession>
<dbReference type="InterPro" id="IPR005225">
    <property type="entry name" value="Small_GTP-bd"/>
</dbReference>
<dbReference type="PANTHER" id="PTHR42714:SF2">
    <property type="entry name" value="TRNA MODIFICATION GTPASE GTPBP3, MITOCHONDRIAL"/>
    <property type="match status" value="1"/>
</dbReference>
<dbReference type="GO" id="GO:0005829">
    <property type="term" value="C:cytosol"/>
    <property type="evidence" value="ECO:0007669"/>
    <property type="project" value="TreeGrafter"/>
</dbReference>
<dbReference type="PRINTS" id="PR00326">
    <property type="entry name" value="GTP1OBG"/>
</dbReference>
<evidence type="ECO:0000313" key="3">
    <source>
        <dbReference type="Proteomes" id="UP000373449"/>
    </source>
</evidence>
<proteinExistence type="predicted"/>
<reference evidence="2 3" key="1">
    <citation type="submission" date="2019-03" db="EMBL/GenBank/DDBJ databases">
        <authorList>
            <consortium name="Pathogen Informatics"/>
        </authorList>
    </citation>
    <scope>NUCLEOTIDE SEQUENCE [LARGE SCALE GENOMIC DNA]</scope>
    <source>
        <strain evidence="2 3">NCTC12282</strain>
    </source>
</reference>
<dbReference type="InterPro" id="IPR006073">
    <property type="entry name" value="GTP-bd"/>
</dbReference>
<dbReference type="CDD" id="cd11383">
    <property type="entry name" value="YfjP"/>
    <property type="match status" value="1"/>
</dbReference>
<dbReference type="Proteomes" id="UP000373449">
    <property type="component" value="Unassembled WGS sequence"/>
</dbReference>
<evidence type="ECO:0000313" key="2">
    <source>
        <dbReference type="EMBL" id="VFS46171.1"/>
    </source>
</evidence>
<dbReference type="EMBL" id="CAADJA010000002">
    <property type="protein sequence ID" value="VFS46171.1"/>
    <property type="molecule type" value="Genomic_DNA"/>
</dbReference>
<dbReference type="NCBIfam" id="TIGR00231">
    <property type="entry name" value="small_GTP"/>
    <property type="match status" value="1"/>
</dbReference>
<dbReference type="PANTHER" id="PTHR42714">
    <property type="entry name" value="TRNA MODIFICATION GTPASE GTPBP3"/>
    <property type="match status" value="1"/>
</dbReference>
<dbReference type="Gene3D" id="3.40.50.300">
    <property type="entry name" value="P-loop containing nucleotide triphosphate hydrolases"/>
    <property type="match status" value="1"/>
</dbReference>
<name>A0A484ZEX4_9GAMM</name>
<evidence type="ECO:0000259" key="1">
    <source>
        <dbReference type="Pfam" id="PF01926"/>
    </source>
</evidence>
<organism evidence="2 3">
    <name type="scientific">Budvicia aquatica</name>
    <dbReference type="NCBI Taxonomy" id="82979"/>
    <lineage>
        <taxon>Bacteria</taxon>
        <taxon>Pseudomonadati</taxon>
        <taxon>Pseudomonadota</taxon>
        <taxon>Gammaproteobacteria</taxon>
        <taxon>Enterobacterales</taxon>
        <taxon>Budviciaceae</taxon>
        <taxon>Budvicia</taxon>
    </lineage>
</organism>
<dbReference type="GO" id="GO:0030488">
    <property type="term" value="P:tRNA methylation"/>
    <property type="evidence" value="ECO:0007669"/>
    <property type="project" value="TreeGrafter"/>
</dbReference>
<dbReference type="InterPro" id="IPR027417">
    <property type="entry name" value="P-loop_NTPase"/>
</dbReference>
<protein>
    <submittedName>
        <fullName evidence="2">GTPase Era</fullName>
    </submittedName>
</protein>
<gene>
    <name evidence="2" type="primary">era_2</name>
    <name evidence="2" type="ORF">NCTC12282_01062</name>
</gene>
<sequence>MNKYDGLNAISKPLSRLPTYLSERVLEQIRSLTDYEPVIGIMGKTGVGKSSLCNALFQADISPVSDVTACTRDALRFRLQIGERSMTIIDLPGVGESALRDREYASLYREWLPQVDIVLWLLKADDRALAIDETFYRDVIGEQYRQKILFVVNQTDKLEPCHEWDTQLRQPSEQQQTNLNHKLQDIRQLLLPIHPVCAVSVKESWGLTLLVETLMHCLPREATSPLLRQLRNLYRNERVKEHAKTDLATPWVGNGFSDRPPVSPHGAQVHLNKSQRDRNSHCTVRLAFLLLKSPPDFYCEYSQI</sequence>
<feature type="domain" description="G" evidence="1">
    <location>
        <begin position="39"/>
        <end position="153"/>
    </location>
</feature>